<dbReference type="PROSITE" id="PS51688">
    <property type="entry name" value="ICA"/>
    <property type="match status" value="1"/>
</dbReference>
<name>A0A937XHP3_UNCW3</name>
<dbReference type="InterPro" id="IPR011049">
    <property type="entry name" value="Serralysin-like_metalloprot_C"/>
</dbReference>
<dbReference type="InterPro" id="IPR030392">
    <property type="entry name" value="S74_ICA"/>
</dbReference>
<evidence type="ECO:0000256" key="1">
    <source>
        <dbReference type="SAM" id="SignalP"/>
    </source>
</evidence>
<reference evidence="3" key="1">
    <citation type="submission" date="2019-03" db="EMBL/GenBank/DDBJ databases">
        <title>Lake Tanganyika Metagenome-Assembled Genomes (MAGs).</title>
        <authorList>
            <person name="Tran P."/>
        </authorList>
    </citation>
    <scope>NUCLEOTIDE SEQUENCE</scope>
    <source>
        <strain evidence="3">K_DeepCast_150m_m2_040</strain>
    </source>
</reference>
<evidence type="ECO:0000259" key="2">
    <source>
        <dbReference type="PROSITE" id="PS51688"/>
    </source>
</evidence>
<accession>A0A937XHP3</accession>
<gene>
    <name evidence="3" type="ORF">FJY68_08470</name>
</gene>
<dbReference type="Pfam" id="PF13884">
    <property type="entry name" value="Peptidase_S74"/>
    <property type="match status" value="1"/>
</dbReference>
<dbReference type="Gene3D" id="2.150.10.10">
    <property type="entry name" value="Serralysin-like metalloprotease, C-terminal"/>
    <property type="match status" value="4"/>
</dbReference>
<dbReference type="AlphaFoldDB" id="A0A937XHP3"/>
<keyword evidence="1" id="KW-0732">Signal</keyword>
<protein>
    <recommendedName>
        <fullName evidence="2">Peptidase S74 domain-containing protein</fullName>
    </recommendedName>
</protein>
<comment type="caution">
    <text evidence="3">The sequence shown here is derived from an EMBL/GenBank/DDBJ whole genome shotgun (WGS) entry which is preliminary data.</text>
</comment>
<sequence>MQGKPGHIGGLMRSTVLLLALASAFTFAADNAAVAPQTAASHKPQATSYGTEAITIPQMLSYQGKLTDTLGVPVGDTLYAVRFRLYAVPSGGTEFWEETQDVRTRGGLFGVLLGAVTPIGSVPDGGELYLGMAVAGGAELAPRLRLASAAYTYLTARAADSDRLQGKDTTSFVRTGQANSVTSAMITNGTIAAADLGQMGASSGQVVKWTGSAWEARNDSVGQNSGGTVRKVVQATGIVCSPNPISDSGTVGFDLAWGNGQYVNAAGDSMYGALVVSSGVRALRGTFGTDCSNGYNNTLVAGQGCKVFNDFCTVAGGYYNQAAEPGQDDSCATVCGGYYNFNGGKFAFIGGGRKNGCSYPRGVVCGGDSNRVLGSAGVVCGGIGNSAAQYSLVGGGVNNGAAGSYAVVVGGYQSHADEYSSAVVGGEQCLAASRHSFVGGGYGDTTNAVFGGVMSGNSNLAGDAADDTATVVAGGWNNSATGKFNFIGGGYQNNSSNNYSVVLGGRGNTANGPQASVGGGWGNTASGWHSVVAGGLDNTASGTAATVSGGEDNVASGYWSNVGGGRNDTASAPYGVVVGGYDNRAGGATDDSAATVVGGRLNQALAKCSFIGGGRLNQVGDLYSAVCGGDSNRVSSYEAFIGGGAHNLASGQASVIAGGQYNSASSTNASVGGGSNNAATNNQATVSGGDHNSASGANSTVTGGYYGSVSGTYSTVIGGANDTCAANYALVAGSSVRARSGAQYTFAFGEGCTTSVPRAVIFYHSGAATKLGVGVQTPTHYIDVTGGSYCDATGWHNPSSRELKRDIAKLTPAECQAILRQLMATDVARYKYKLDEDGREHIGLIAEEAPEVLTGPDRKAIGTGDAIGFLLAAVKAQQAEIEQMKAELKRR</sequence>
<feature type="domain" description="Peptidase S74" evidence="2">
    <location>
        <begin position="799"/>
        <end position="891"/>
    </location>
</feature>
<feature type="signal peptide" evidence="1">
    <location>
        <begin position="1"/>
        <end position="28"/>
    </location>
</feature>
<dbReference type="Proteomes" id="UP000779900">
    <property type="component" value="Unassembled WGS sequence"/>
</dbReference>
<proteinExistence type="predicted"/>
<feature type="chain" id="PRO_5037644265" description="Peptidase S74 domain-containing protein" evidence="1">
    <location>
        <begin position="29"/>
        <end position="891"/>
    </location>
</feature>
<evidence type="ECO:0000313" key="3">
    <source>
        <dbReference type="EMBL" id="MBM3331868.1"/>
    </source>
</evidence>
<dbReference type="EMBL" id="VGIR01000047">
    <property type="protein sequence ID" value="MBM3331868.1"/>
    <property type="molecule type" value="Genomic_DNA"/>
</dbReference>
<organism evidence="3 4">
    <name type="scientific">candidate division WOR-3 bacterium</name>
    <dbReference type="NCBI Taxonomy" id="2052148"/>
    <lineage>
        <taxon>Bacteria</taxon>
        <taxon>Bacteria division WOR-3</taxon>
    </lineage>
</organism>
<evidence type="ECO:0000313" key="4">
    <source>
        <dbReference type="Proteomes" id="UP000779900"/>
    </source>
</evidence>